<reference evidence="4 5" key="1">
    <citation type="submission" date="2016-12" db="EMBL/GenBank/DDBJ databases">
        <title>Trade-off between light-utilization and light-protection in marine flavobacteria.</title>
        <authorList>
            <person name="Kumagai Y."/>
            <person name="Yoshizawa S."/>
            <person name="Kogure K."/>
            <person name="Iwasaki W."/>
        </authorList>
    </citation>
    <scope>NUCLEOTIDE SEQUENCE [LARGE SCALE GENOMIC DNA]</scope>
    <source>
        <strain evidence="4 5">ATCC 43844</strain>
    </source>
</reference>
<proteinExistence type="predicted"/>
<dbReference type="AlphaFoldDB" id="A0A2S7WVE1"/>
<evidence type="ECO:0000313" key="5">
    <source>
        <dbReference type="Proteomes" id="UP000239068"/>
    </source>
</evidence>
<keyword evidence="5" id="KW-1185">Reference proteome</keyword>
<dbReference type="Pfam" id="PF18962">
    <property type="entry name" value="Por_Secre_tail"/>
    <property type="match status" value="1"/>
</dbReference>
<organism evidence="4 5">
    <name type="scientific">Polaribacter glomeratus</name>
    <dbReference type="NCBI Taxonomy" id="102"/>
    <lineage>
        <taxon>Bacteria</taxon>
        <taxon>Pseudomonadati</taxon>
        <taxon>Bacteroidota</taxon>
        <taxon>Flavobacteriia</taxon>
        <taxon>Flavobacteriales</taxon>
        <taxon>Flavobacteriaceae</taxon>
    </lineage>
</organism>
<feature type="domain" description="Secretion system C-terminal sorting" evidence="3">
    <location>
        <begin position="99"/>
        <end position="170"/>
    </location>
</feature>
<evidence type="ECO:0000256" key="1">
    <source>
        <dbReference type="ARBA" id="ARBA00022729"/>
    </source>
</evidence>
<evidence type="ECO:0000313" key="4">
    <source>
        <dbReference type="EMBL" id="PQJ81563.1"/>
    </source>
</evidence>
<dbReference type="EMBL" id="MSCM01000001">
    <property type="protein sequence ID" value="PQJ81563.1"/>
    <property type="molecule type" value="Genomic_DNA"/>
</dbReference>
<dbReference type="NCBIfam" id="TIGR04183">
    <property type="entry name" value="Por_Secre_tail"/>
    <property type="match status" value="1"/>
</dbReference>
<dbReference type="RefSeq" id="WP_170064404.1">
    <property type="nucleotide sequence ID" value="NZ_MSCM01000001.1"/>
</dbReference>
<sequence length="174" mass="19468">MKIIIFILFFLNVCIAFSQQSTKKKYTVLKSTLTSVGSSAVYATDNKYSVQQSIGQSGIIGKVAVNSITAQQGFLTSTIYLKVDNSNSTTFNETLDFIISPNPFVDYIKVTFSKKTAFDIYIKIYDVNGKVYNSQKFLPSDEIVIEMRRFSIGTYLIQIKSGSSIATEKILKIE</sequence>
<protein>
    <recommendedName>
        <fullName evidence="3">Secretion system C-terminal sorting domain-containing protein</fullName>
    </recommendedName>
</protein>
<gene>
    <name evidence="4" type="ORF">BTO16_02810</name>
</gene>
<evidence type="ECO:0000256" key="2">
    <source>
        <dbReference type="SAM" id="SignalP"/>
    </source>
</evidence>
<evidence type="ECO:0000259" key="3">
    <source>
        <dbReference type="Pfam" id="PF18962"/>
    </source>
</evidence>
<feature type="chain" id="PRO_5015510577" description="Secretion system C-terminal sorting domain-containing protein" evidence="2">
    <location>
        <begin position="19"/>
        <end position="174"/>
    </location>
</feature>
<feature type="signal peptide" evidence="2">
    <location>
        <begin position="1"/>
        <end position="18"/>
    </location>
</feature>
<name>A0A2S7WVE1_9FLAO</name>
<keyword evidence="1 2" id="KW-0732">Signal</keyword>
<dbReference type="Proteomes" id="UP000239068">
    <property type="component" value="Unassembled WGS sequence"/>
</dbReference>
<accession>A0A2S7WVE1</accession>
<dbReference type="InterPro" id="IPR026444">
    <property type="entry name" value="Secre_tail"/>
</dbReference>
<comment type="caution">
    <text evidence="4">The sequence shown here is derived from an EMBL/GenBank/DDBJ whole genome shotgun (WGS) entry which is preliminary data.</text>
</comment>